<evidence type="ECO:0000313" key="4">
    <source>
        <dbReference type="Proteomes" id="UP000245320"/>
    </source>
</evidence>
<comment type="similarity">
    <text evidence="1">Belongs to the Izumo family.</text>
</comment>
<dbReference type="OrthoDB" id="9904630at2759"/>
<keyword evidence="4" id="KW-1185">Reference proteome</keyword>
<evidence type="ECO:0000256" key="1">
    <source>
        <dbReference type="ARBA" id="ARBA00009633"/>
    </source>
</evidence>
<organism evidence="4 5">
    <name type="scientific">Tursiops truncatus</name>
    <name type="common">Atlantic bottle-nosed dolphin</name>
    <name type="synonym">Delphinus truncatus</name>
    <dbReference type="NCBI Taxonomy" id="9739"/>
    <lineage>
        <taxon>Eukaryota</taxon>
        <taxon>Metazoa</taxon>
        <taxon>Chordata</taxon>
        <taxon>Craniata</taxon>
        <taxon>Vertebrata</taxon>
        <taxon>Euteleostomi</taxon>
        <taxon>Mammalia</taxon>
        <taxon>Eutheria</taxon>
        <taxon>Laurasiatheria</taxon>
        <taxon>Artiodactyla</taxon>
        <taxon>Whippomorpha</taxon>
        <taxon>Cetacea</taxon>
        <taxon>Odontoceti</taxon>
        <taxon>Delphinidae</taxon>
        <taxon>Tursiops</taxon>
    </lineage>
</organism>
<dbReference type="Pfam" id="PF15005">
    <property type="entry name" value="IZUMO"/>
    <property type="match status" value="1"/>
</dbReference>
<dbReference type="AlphaFoldDB" id="A0A6J3R7W3"/>
<reference evidence="5" key="1">
    <citation type="submission" date="2025-08" db="UniProtKB">
        <authorList>
            <consortium name="RefSeq"/>
        </authorList>
    </citation>
    <scope>IDENTIFICATION</scope>
    <source>
        <tissue evidence="5">Spleen</tissue>
    </source>
</reference>
<keyword evidence="2 3" id="KW-0732">Signal</keyword>
<sequence>MALLLCLALTAALARGCLHCHGNFSEKFSFYRHHVNLKSWWVGDIPVSGSLLTDWSQDTMKELHLAIPAEITWEKLNQVANVVYQRMDQLYQGKLYFPGYFPNELRAIFREQVHLIQKAIIESRIDCQRHCGCGRLWCVTGIFQYETISCTNCTNSHVVCFGYSCESSAEWKAAVQGLLQHINNWSKQNTNTSPVTCPAGTRGPGLQQNPTRESKVWEGKKDWGTHVSLQLRITKLQVSGVLAPGQPDSGKRLQVPDTALRAARPARPAPAMGRGLRWTASAWRCGAGLLLPGCSTRLGARAGPGWGWEDGKGGRWVCI</sequence>
<protein>
    <submittedName>
        <fullName evidence="5">Izumo sperm-egg fusion protein 4 isoform X1</fullName>
    </submittedName>
</protein>
<dbReference type="InParanoid" id="A0A6J3R7W3"/>
<evidence type="ECO:0000313" key="5">
    <source>
        <dbReference type="RefSeq" id="XP_033710717.1"/>
    </source>
</evidence>
<dbReference type="Proteomes" id="UP000245320">
    <property type="component" value="Chromosome 3"/>
</dbReference>
<dbReference type="CTD" id="113177"/>
<evidence type="ECO:0000256" key="2">
    <source>
        <dbReference type="ARBA" id="ARBA00022729"/>
    </source>
</evidence>
<dbReference type="FunCoup" id="A0A6J3R7W3">
    <property type="interactions" value="301"/>
</dbReference>
<feature type="signal peptide" evidence="3">
    <location>
        <begin position="1"/>
        <end position="16"/>
    </location>
</feature>
<dbReference type="PANTHER" id="PTHR37357:SF1">
    <property type="entry name" value="IZUMO SPERM-EGG FUSION PROTEIN 4"/>
    <property type="match status" value="1"/>
</dbReference>
<dbReference type="GO" id="GO:0005634">
    <property type="term" value="C:nucleus"/>
    <property type="evidence" value="ECO:0007669"/>
    <property type="project" value="TreeGrafter"/>
</dbReference>
<evidence type="ECO:0000256" key="3">
    <source>
        <dbReference type="SAM" id="SignalP"/>
    </source>
</evidence>
<dbReference type="InterPro" id="IPR029389">
    <property type="entry name" value="IZUMO"/>
</dbReference>
<gene>
    <name evidence="5" type="primary">IZUMO4</name>
</gene>
<name>A0A6J3R7W3_TURTR</name>
<proteinExistence type="inferred from homology"/>
<dbReference type="RefSeq" id="XP_033710717.1">
    <property type="nucleotide sequence ID" value="XM_033854826.1"/>
</dbReference>
<accession>A0A6J3R7W3</accession>
<dbReference type="PANTHER" id="PTHR37357">
    <property type="entry name" value="IZUMO SPERM-EGG FUSION PROTEIN 4"/>
    <property type="match status" value="1"/>
</dbReference>
<dbReference type="InterPro" id="IPR052868">
    <property type="entry name" value="Izumo_fusion"/>
</dbReference>
<feature type="chain" id="PRO_5026704861" evidence="3">
    <location>
        <begin position="17"/>
        <end position="319"/>
    </location>
</feature>